<keyword evidence="1" id="KW-0862">Zinc</keyword>
<gene>
    <name evidence="3" type="ORF">NP493_530g01003</name>
</gene>
<proteinExistence type="predicted"/>
<evidence type="ECO:0000313" key="3">
    <source>
        <dbReference type="EMBL" id="KAK2178785.1"/>
    </source>
</evidence>
<dbReference type="SUPFAM" id="SSF101152">
    <property type="entry name" value="Mob1/phocein"/>
    <property type="match status" value="1"/>
</dbReference>
<name>A0AAD9KXN1_RIDPI</name>
<accession>A0AAD9KXN1</accession>
<dbReference type="Pfam" id="PF03637">
    <property type="entry name" value="Mob1_phocein"/>
    <property type="match status" value="1"/>
</dbReference>
<feature type="binding site" evidence="1">
    <location>
        <position position="9"/>
    </location>
    <ligand>
        <name>Zn(2+)</name>
        <dbReference type="ChEBI" id="CHEBI:29105"/>
    </ligand>
</feature>
<dbReference type="InterPro" id="IPR036703">
    <property type="entry name" value="MOB_kinase_act_sf"/>
</dbReference>
<comment type="caution">
    <text evidence="3">The sequence shown here is derived from an EMBL/GenBank/DDBJ whole genome shotgun (WGS) entry which is preliminary data.</text>
</comment>
<dbReference type="AlphaFoldDB" id="A0AAD9KXN1"/>
<organism evidence="3 4">
    <name type="scientific">Ridgeia piscesae</name>
    <name type="common">Tubeworm</name>
    <dbReference type="NCBI Taxonomy" id="27915"/>
    <lineage>
        <taxon>Eukaryota</taxon>
        <taxon>Metazoa</taxon>
        <taxon>Spiralia</taxon>
        <taxon>Lophotrochozoa</taxon>
        <taxon>Annelida</taxon>
        <taxon>Polychaeta</taxon>
        <taxon>Sedentaria</taxon>
        <taxon>Canalipalpata</taxon>
        <taxon>Sabellida</taxon>
        <taxon>Siboglinidae</taxon>
        <taxon>Ridgeia</taxon>
    </lineage>
</organism>
<feature type="compositionally biased region" description="Polar residues" evidence="2">
    <location>
        <begin position="149"/>
        <end position="159"/>
    </location>
</feature>
<feature type="region of interest" description="Disordered" evidence="2">
    <location>
        <begin position="143"/>
        <end position="183"/>
    </location>
</feature>
<feature type="binding site" evidence="1">
    <location>
        <position position="89"/>
    </location>
    <ligand>
        <name>Zn(2+)</name>
        <dbReference type="ChEBI" id="CHEBI:29105"/>
    </ligand>
</feature>
<feature type="compositionally biased region" description="Polar residues" evidence="2">
    <location>
        <begin position="171"/>
        <end position="183"/>
    </location>
</feature>
<keyword evidence="1" id="KW-0479">Metal-binding</keyword>
<reference evidence="3" key="1">
    <citation type="journal article" date="2023" name="Mol. Biol. Evol.">
        <title>Third-Generation Sequencing Reveals the Adaptive Role of the Epigenome in Three Deep-Sea Polychaetes.</title>
        <authorList>
            <person name="Perez M."/>
            <person name="Aroh O."/>
            <person name="Sun Y."/>
            <person name="Lan Y."/>
            <person name="Juniper S.K."/>
            <person name="Young C.R."/>
            <person name="Angers B."/>
            <person name="Qian P.Y."/>
        </authorList>
    </citation>
    <scope>NUCLEOTIDE SEQUENCE</scope>
    <source>
        <strain evidence="3">R07B-5</strain>
    </source>
</reference>
<feature type="binding site" evidence="1">
    <location>
        <position position="94"/>
    </location>
    <ligand>
        <name>Zn(2+)</name>
        <dbReference type="ChEBI" id="CHEBI:29105"/>
    </ligand>
</feature>
<dbReference type="EMBL" id="JAODUO010000528">
    <property type="protein sequence ID" value="KAK2178785.1"/>
    <property type="molecule type" value="Genomic_DNA"/>
</dbReference>
<evidence type="ECO:0000313" key="4">
    <source>
        <dbReference type="Proteomes" id="UP001209878"/>
    </source>
</evidence>
<dbReference type="InterPro" id="IPR005301">
    <property type="entry name" value="MOB_kinase_act_fam"/>
</dbReference>
<keyword evidence="4" id="KW-1185">Reference proteome</keyword>
<sequence length="183" mass="20851">MYGIVSEYCTSSACAAMTGPGNVQYSWVDEKGKKSKCPAPQYVDYVMTFTQNTIHDENVFPTKYGNDFPSSFESVAKKIHRLLFHVLSHIYESHYELIVILRLHGHLNTLFQHFMLFNTTHLLLEDKETEALDELFQKLLGSDRGPADSQAQGDTSMNTCHMLDDHRDCQTESSQSNLQPPEK</sequence>
<protein>
    <recommendedName>
        <fullName evidence="5">MOB kinase activator 2-like</fullName>
    </recommendedName>
</protein>
<feature type="binding site" evidence="1">
    <location>
        <position position="14"/>
    </location>
    <ligand>
        <name>Zn(2+)</name>
        <dbReference type="ChEBI" id="CHEBI:29105"/>
    </ligand>
</feature>
<evidence type="ECO:0000256" key="2">
    <source>
        <dbReference type="SAM" id="MobiDB-lite"/>
    </source>
</evidence>
<evidence type="ECO:0000256" key="1">
    <source>
        <dbReference type="PIRSR" id="PIRSR605301-1"/>
    </source>
</evidence>
<dbReference type="SMART" id="SM01388">
    <property type="entry name" value="Mob1_phocein"/>
    <property type="match status" value="1"/>
</dbReference>
<dbReference type="Gene3D" id="1.20.140.30">
    <property type="entry name" value="MOB kinase activator"/>
    <property type="match status" value="1"/>
</dbReference>
<dbReference type="PANTHER" id="PTHR22599">
    <property type="entry name" value="MPS ONE BINDER KINASE ACTIVATOR-LIKE MOB"/>
    <property type="match status" value="1"/>
</dbReference>
<dbReference type="Proteomes" id="UP001209878">
    <property type="component" value="Unassembled WGS sequence"/>
</dbReference>
<evidence type="ECO:0008006" key="5">
    <source>
        <dbReference type="Google" id="ProtNLM"/>
    </source>
</evidence>